<dbReference type="AlphaFoldDB" id="A0A953T6E8"/>
<proteinExistence type="predicted"/>
<dbReference type="GO" id="GO:0006749">
    <property type="term" value="P:glutathione metabolic process"/>
    <property type="evidence" value="ECO:0007669"/>
    <property type="project" value="TreeGrafter"/>
</dbReference>
<feature type="domain" description="Hydantoinase B/oxoprolinase" evidence="1">
    <location>
        <begin position="3"/>
        <end position="511"/>
    </location>
</feature>
<comment type="caution">
    <text evidence="2">The sequence shown here is derived from an EMBL/GenBank/DDBJ whole genome shotgun (WGS) entry which is preliminary data.</text>
</comment>
<dbReference type="Pfam" id="PF02538">
    <property type="entry name" value="Hydantoinase_B"/>
    <property type="match status" value="1"/>
</dbReference>
<dbReference type="InterPro" id="IPR045079">
    <property type="entry name" value="Oxoprolinase-like"/>
</dbReference>
<dbReference type="GO" id="GO:0017168">
    <property type="term" value="F:5-oxoprolinase (ATP-hydrolyzing) activity"/>
    <property type="evidence" value="ECO:0007669"/>
    <property type="project" value="TreeGrafter"/>
</dbReference>
<organism evidence="2 3">
    <name type="scientific">Zwartia hollandica</name>
    <dbReference type="NCBI Taxonomy" id="324606"/>
    <lineage>
        <taxon>Bacteria</taxon>
        <taxon>Pseudomonadati</taxon>
        <taxon>Pseudomonadota</taxon>
        <taxon>Betaproteobacteria</taxon>
        <taxon>Burkholderiales</taxon>
        <taxon>Alcaligenaceae</taxon>
        <taxon>Zwartia</taxon>
    </lineage>
</organism>
<sequence>MSPIDLEIYWNRLIAITDEAGATLKRTSFSTVVRESNDFACVLLDTEARLVAQSSLSIPGFIGTAPLSLKGILKVMPQEQLKPGDILFTNDPWIGTGHLPDATMVAPIFFKGRLVAYAMAVAHLSDIGGRQWSADAGEVYEEGIRFPVVKLAEEGTFNPWVMQMLEANVRLPQQVRGDIEAQVGALRVAERRLIELLEEYGIPDIREIAGAIFKASEDAALRELRKIPPGVYRGSVESDGWDETVRIEATLTVTPDGVTVDYSGSTGQVRFGINETFNHTYAYTIYPFKCLLSPGIPNNDGFTRLFKVIAPEGTIVNAKPPAAVGARHLIGHQLQAAVFDALSSVMPGKVQADSGTPLWSVLMRGVDTVRGTSFSSILFFNGGMGAMRDRDGAPAAGFPANISNTPVEVAEMLSPVLFRSKSLIDGSGGEGAHRGGMGQKVSFQSRWPGRLRVSLLTERTRIPAKGIEGGSAGRTGHVLLNGQPVQNPKGVVDMVEGDTLELALPGGGGYGIKP</sequence>
<dbReference type="EMBL" id="JAHXRI010000025">
    <property type="protein sequence ID" value="MBZ1351952.1"/>
    <property type="molecule type" value="Genomic_DNA"/>
</dbReference>
<evidence type="ECO:0000313" key="2">
    <source>
        <dbReference type="EMBL" id="MBZ1351952.1"/>
    </source>
</evidence>
<evidence type="ECO:0000313" key="3">
    <source>
        <dbReference type="Proteomes" id="UP000739565"/>
    </source>
</evidence>
<dbReference type="Proteomes" id="UP000739565">
    <property type="component" value="Unassembled WGS sequence"/>
</dbReference>
<dbReference type="PANTHER" id="PTHR11365">
    <property type="entry name" value="5-OXOPROLINASE RELATED"/>
    <property type="match status" value="1"/>
</dbReference>
<gene>
    <name evidence="2" type="ORF">KZZ10_15010</name>
</gene>
<evidence type="ECO:0000259" key="1">
    <source>
        <dbReference type="Pfam" id="PF02538"/>
    </source>
</evidence>
<protein>
    <submittedName>
        <fullName evidence="2">Hydantoinase B/oxoprolinase family protein</fullName>
    </submittedName>
</protein>
<name>A0A953T6E8_9BURK</name>
<dbReference type="PANTHER" id="PTHR11365:SF23">
    <property type="entry name" value="HYPOTHETICAL 5-OXOPROLINASE (EUROFUNG)-RELATED"/>
    <property type="match status" value="1"/>
</dbReference>
<dbReference type="InterPro" id="IPR003692">
    <property type="entry name" value="Hydantoinase_B"/>
</dbReference>
<dbReference type="GO" id="GO:0005829">
    <property type="term" value="C:cytosol"/>
    <property type="evidence" value="ECO:0007669"/>
    <property type="project" value="TreeGrafter"/>
</dbReference>
<reference evidence="2" key="1">
    <citation type="submission" date="2021-07" db="EMBL/GenBank/DDBJ databases">
        <title>New genus and species of the family Alcaligenaceae.</title>
        <authorList>
            <person name="Hahn M.W."/>
        </authorList>
    </citation>
    <scope>NUCLEOTIDE SEQUENCE</scope>
    <source>
        <strain evidence="2">LF4-65</strain>
    </source>
</reference>
<keyword evidence="3" id="KW-1185">Reference proteome</keyword>
<accession>A0A953T6E8</accession>